<proteinExistence type="predicted"/>
<sequence>MTAVTAAAAAAAPTITPRVINVNGALPSTTITRLTPTEKGNVRITKLFDVPQRPPATVPPPFLVSSTERHFKDSDYTYNLEAARTYAHQSPGAVSPLGSIPQYAHDIGTGDGLASYRQSPYPYSSNSSKAYYPTMPGWASTYADDGSNVDYNLNYSPYQIINQEAPSLVPGYGQYATRKSVYVDPEVPSYSYGNLVHRPAASSDSQGFSLSSMAASLPSPSDRLHSSVNRTLTSSSNYRNDGLPAQYSSTKASSANGISDVAYSNLQPPFESPYSTTGALAPTITHRPSGHTDATAYPPGATTASDHLYTSGEPTLRPTEDTTGGLGYVYGENKLSGSRRDSHSSGGVSANSLLSNGHVYVPDSHSAHPTPHPYVVSTAPSTSQGRSIVDGPTTSSGSAGIGVVGRGGGGSGSGSGNSGSSHRPSDSQRRSAGSLRGG</sequence>
<evidence type="ECO:0000256" key="1">
    <source>
        <dbReference type="SAM" id="MobiDB-lite"/>
    </source>
</evidence>
<protein>
    <submittedName>
        <fullName evidence="2">Uncharacterized protein</fullName>
    </submittedName>
</protein>
<feature type="region of interest" description="Disordered" evidence="1">
    <location>
        <begin position="207"/>
        <end position="227"/>
    </location>
</feature>
<organism evidence="2 3">
    <name type="scientific">Xylaria multiplex</name>
    <dbReference type="NCBI Taxonomy" id="323545"/>
    <lineage>
        <taxon>Eukaryota</taxon>
        <taxon>Fungi</taxon>
        <taxon>Dikarya</taxon>
        <taxon>Ascomycota</taxon>
        <taxon>Pezizomycotina</taxon>
        <taxon>Sordariomycetes</taxon>
        <taxon>Xylariomycetidae</taxon>
        <taxon>Xylariales</taxon>
        <taxon>Xylariaceae</taxon>
        <taxon>Xylaria</taxon>
    </lineage>
</organism>
<feature type="region of interest" description="Disordered" evidence="1">
    <location>
        <begin position="306"/>
        <end position="438"/>
    </location>
</feature>
<keyword evidence="3" id="KW-1185">Reference proteome</keyword>
<dbReference type="InParanoid" id="A0A7C8MQ76"/>
<feature type="compositionally biased region" description="Low complexity" evidence="1">
    <location>
        <begin position="209"/>
        <end position="221"/>
    </location>
</feature>
<dbReference type="EMBL" id="WUBL01000110">
    <property type="protein sequence ID" value="KAF2965607.1"/>
    <property type="molecule type" value="Genomic_DNA"/>
</dbReference>
<reference evidence="2 3" key="1">
    <citation type="submission" date="2019-12" db="EMBL/GenBank/DDBJ databases">
        <title>Draft genome sequence of the ascomycete Xylaria multiplex DSM 110363.</title>
        <authorList>
            <person name="Buettner E."/>
            <person name="Kellner H."/>
        </authorList>
    </citation>
    <scope>NUCLEOTIDE SEQUENCE [LARGE SCALE GENOMIC DNA]</scope>
    <source>
        <strain evidence="2 3">DSM 110363</strain>
    </source>
</reference>
<evidence type="ECO:0000313" key="3">
    <source>
        <dbReference type="Proteomes" id="UP000481858"/>
    </source>
</evidence>
<gene>
    <name evidence="2" type="ORF">GQX73_g7961</name>
</gene>
<dbReference type="Proteomes" id="UP000481858">
    <property type="component" value="Unassembled WGS sequence"/>
</dbReference>
<comment type="caution">
    <text evidence="2">The sequence shown here is derived from an EMBL/GenBank/DDBJ whole genome shotgun (WGS) entry which is preliminary data.</text>
</comment>
<name>A0A7C8MQ76_9PEZI</name>
<accession>A0A7C8MQ76</accession>
<evidence type="ECO:0000313" key="2">
    <source>
        <dbReference type="EMBL" id="KAF2965607.1"/>
    </source>
</evidence>
<dbReference type="OrthoDB" id="5394557at2759"/>
<feature type="compositionally biased region" description="Gly residues" evidence="1">
    <location>
        <begin position="399"/>
        <end position="417"/>
    </location>
</feature>
<dbReference type="AlphaFoldDB" id="A0A7C8MQ76"/>